<dbReference type="InterPro" id="IPR051174">
    <property type="entry name" value="Cytochrome_c-type_ET"/>
</dbReference>
<dbReference type="FunFam" id="1.10.3820.10:FF:000001">
    <property type="entry name" value="Cytochrome c-type protein"/>
    <property type="match status" value="1"/>
</dbReference>
<evidence type="ECO:0000256" key="8">
    <source>
        <dbReference type="ARBA" id="ARBA00022982"/>
    </source>
</evidence>
<evidence type="ECO:0000256" key="10">
    <source>
        <dbReference type="ARBA" id="ARBA00023004"/>
    </source>
</evidence>
<name>A0A1J5QYD6_9ZZZZ</name>
<dbReference type="GO" id="GO:0009061">
    <property type="term" value="P:anaerobic respiration"/>
    <property type="evidence" value="ECO:0007669"/>
    <property type="project" value="TreeGrafter"/>
</dbReference>
<sequence length="197" mass="22828">MDEKTGWIRRMWSTLKRPSAKYSLLTLLVVGFFAGIIFWGGFNTGMEATNKLDFCIGCHEMRDNVYQEYKETIHYKNRTGVRAICSDCHVPHDWAHKIVRKIQASQEVWSKITGYVDTPQKFESHRMAMATKEWARMKSVGSRECRNCHDFDAMDAKKQKPKAQKMHAQAKQEGKTCIDCHKGIAHLLPKEYVDPDE</sequence>
<dbReference type="GO" id="GO:0009055">
    <property type="term" value="F:electron transfer activity"/>
    <property type="evidence" value="ECO:0007669"/>
    <property type="project" value="TreeGrafter"/>
</dbReference>
<evidence type="ECO:0000256" key="7">
    <source>
        <dbReference type="ARBA" id="ARBA00022723"/>
    </source>
</evidence>
<reference evidence="14" key="1">
    <citation type="submission" date="2016-10" db="EMBL/GenBank/DDBJ databases">
        <title>Sequence of Gallionella enrichment culture.</title>
        <authorList>
            <person name="Poehlein A."/>
            <person name="Muehling M."/>
            <person name="Daniel R."/>
        </authorList>
    </citation>
    <scope>NUCLEOTIDE SEQUENCE</scope>
</reference>
<dbReference type="InterPro" id="IPR024717">
    <property type="entry name" value="NapC/NirT/NrfH"/>
</dbReference>
<evidence type="ECO:0000256" key="11">
    <source>
        <dbReference type="ARBA" id="ARBA00023136"/>
    </source>
</evidence>
<evidence type="ECO:0000256" key="6">
    <source>
        <dbReference type="ARBA" id="ARBA00022692"/>
    </source>
</evidence>
<dbReference type="GO" id="GO:0020037">
    <property type="term" value="F:heme binding"/>
    <property type="evidence" value="ECO:0007669"/>
    <property type="project" value="InterPro"/>
</dbReference>
<keyword evidence="9 12" id="KW-1133">Transmembrane helix</keyword>
<dbReference type="PANTHER" id="PTHR30333:SF1">
    <property type="entry name" value="CYTOCHROME C-TYPE PROTEIN NAPC"/>
    <property type="match status" value="1"/>
</dbReference>
<comment type="similarity">
    <text evidence="2">Belongs to the NapC/NirT/NrfH family.</text>
</comment>
<comment type="caution">
    <text evidence="14">The sequence shown here is derived from an EMBL/GenBank/DDBJ whole genome shotgun (WGS) entry which is preliminary data.</text>
</comment>
<protein>
    <submittedName>
        <fullName evidence="14">Denitrification system component NirT</fullName>
    </submittedName>
</protein>
<proteinExistence type="inferred from homology"/>
<dbReference type="InterPro" id="IPR005126">
    <property type="entry name" value="NapC/NirT_cyt_c_N"/>
</dbReference>
<dbReference type="PIRSF" id="PIRSF000013">
    <property type="entry name" value="4_hem_cytochrm_NapC"/>
    <property type="match status" value="1"/>
</dbReference>
<evidence type="ECO:0000256" key="12">
    <source>
        <dbReference type="SAM" id="Phobius"/>
    </source>
</evidence>
<keyword evidence="10" id="KW-0408">Iron</keyword>
<evidence type="ECO:0000256" key="1">
    <source>
        <dbReference type="ARBA" id="ARBA00004162"/>
    </source>
</evidence>
<evidence type="ECO:0000313" key="14">
    <source>
        <dbReference type="EMBL" id="OIQ88729.1"/>
    </source>
</evidence>
<keyword evidence="6 12" id="KW-0812">Transmembrane</keyword>
<dbReference type="PANTHER" id="PTHR30333">
    <property type="entry name" value="CYTOCHROME C-TYPE PROTEIN"/>
    <property type="match status" value="1"/>
</dbReference>
<dbReference type="GO" id="GO:0046872">
    <property type="term" value="F:metal ion binding"/>
    <property type="evidence" value="ECO:0007669"/>
    <property type="project" value="UniProtKB-KW"/>
</dbReference>
<dbReference type="EMBL" id="MLJW01000360">
    <property type="protein sequence ID" value="OIQ88729.1"/>
    <property type="molecule type" value="Genomic_DNA"/>
</dbReference>
<dbReference type="Pfam" id="PF03264">
    <property type="entry name" value="Cytochrom_NNT"/>
    <property type="match status" value="1"/>
</dbReference>
<keyword evidence="7" id="KW-0479">Metal-binding</keyword>
<dbReference type="InterPro" id="IPR036280">
    <property type="entry name" value="Multihaem_cyt_sf"/>
</dbReference>
<keyword evidence="5" id="KW-0349">Heme</keyword>
<comment type="subcellular location">
    <subcellularLocation>
        <location evidence="1">Cell membrane</location>
        <topology evidence="1">Single-pass membrane protein</topology>
    </subcellularLocation>
</comment>
<dbReference type="Gene3D" id="1.10.3820.10">
    <property type="entry name" value="Di-heme elbow motif domain"/>
    <property type="match status" value="1"/>
</dbReference>
<evidence type="ECO:0000256" key="2">
    <source>
        <dbReference type="ARBA" id="ARBA00007395"/>
    </source>
</evidence>
<feature type="transmembrane region" description="Helical" evidence="12">
    <location>
        <begin position="21"/>
        <end position="42"/>
    </location>
</feature>
<dbReference type="GO" id="GO:0005886">
    <property type="term" value="C:plasma membrane"/>
    <property type="evidence" value="ECO:0007669"/>
    <property type="project" value="UniProtKB-SubCell"/>
</dbReference>
<evidence type="ECO:0000256" key="4">
    <source>
        <dbReference type="ARBA" id="ARBA00022475"/>
    </source>
</evidence>
<accession>A0A1J5QYD6</accession>
<dbReference type="GO" id="GO:0019333">
    <property type="term" value="P:denitrification pathway"/>
    <property type="evidence" value="ECO:0007669"/>
    <property type="project" value="InterPro"/>
</dbReference>
<organism evidence="14">
    <name type="scientific">mine drainage metagenome</name>
    <dbReference type="NCBI Taxonomy" id="410659"/>
    <lineage>
        <taxon>unclassified sequences</taxon>
        <taxon>metagenomes</taxon>
        <taxon>ecological metagenomes</taxon>
    </lineage>
</organism>
<keyword evidence="4" id="KW-1003">Cell membrane</keyword>
<evidence type="ECO:0000259" key="13">
    <source>
        <dbReference type="Pfam" id="PF03264"/>
    </source>
</evidence>
<keyword evidence="11 12" id="KW-0472">Membrane</keyword>
<keyword evidence="3" id="KW-0813">Transport</keyword>
<evidence type="ECO:0000256" key="3">
    <source>
        <dbReference type="ARBA" id="ARBA00022448"/>
    </source>
</evidence>
<dbReference type="InterPro" id="IPR038266">
    <property type="entry name" value="NapC/NirT_cytc_sf"/>
</dbReference>
<dbReference type="AlphaFoldDB" id="A0A1J5QYD6"/>
<dbReference type="SUPFAM" id="SSF48695">
    <property type="entry name" value="Multiheme cytochromes"/>
    <property type="match status" value="1"/>
</dbReference>
<feature type="domain" description="NapC/NirT cytochrome c N-terminal" evidence="13">
    <location>
        <begin position="18"/>
        <end position="190"/>
    </location>
</feature>
<gene>
    <name evidence="14" type="primary">nirT_5</name>
    <name evidence="14" type="ORF">GALL_293830</name>
</gene>
<evidence type="ECO:0000256" key="9">
    <source>
        <dbReference type="ARBA" id="ARBA00022989"/>
    </source>
</evidence>
<keyword evidence="8" id="KW-0249">Electron transport</keyword>
<evidence type="ECO:0000256" key="5">
    <source>
        <dbReference type="ARBA" id="ARBA00022617"/>
    </source>
</evidence>